<dbReference type="InterPro" id="IPR007010">
    <property type="entry name" value="PolA_pol_RNA-bd_dom"/>
</dbReference>
<dbReference type="Gene3D" id="3.30.460.10">
    <property type="entry name" value="Beta Polymerase, domain 2"/>
    <property type="match status" value="1"/>
</dbReference>
<dbReference type="GO" id="GO:0031123">
    <property type="term" value="P:RNA 3'-end processing"/>
    <property type="evidence" value="ECO:0007669"/>
    <property type="project" value="InterPro"/>
</dbReference>
<evidence type="ECO:0000259" key="17">
    <source>
        <dbReference type="Pfam" id="PF04928"/>
    </source>
</evidence>
<feature type="binding site" evidence="13">
    <location>
        <begin position="130"/>
        <end position="132"/>
    </location>
    <ligand>
        <name>ATP</name>
        <dbReference type="ChEBI" id="CHEBI:30616"/>
    </ligand>
</feature>
<dbReference type="GO" id="GO:0005634">
    <property type="term" value="C:nucleus"/>
    <property type="evidence" value="ECO:0007669"/>
    <property type="project" value="UniProtKB-SubCell"/>
</dbReference>
<dbReference type="Proteomes" id="UP000663828">
    <property type="component" value="Unassembled WGS sequence"/>
</dbReference>
<feature type="binding site" evidence="13">
    <location>
        <position position="258"/>
    </location>
    <ligand>
        <name>ATP</name>
        <dbReference type="ChEBI" id="CHEBI:30616"/>
    </ligand>
</feature>
<organism evidence="20 22">
    <name type="scientific">Adineta ricciae</name>
    <name type="common">Rotifer</name>
    <dbReference type="NCBI Taxonomy" id="249248"/>
    <lineage>
        <taxon>Eukaryota</taxon>
        <taxon>Metazoa</taxon>
        <taxon>Spiralia</taxon>
        <taxon>Gnathifera</taxon>
        <taxon>Rotifera</taxon>
        <taxon>Eurotatoria</taxon>
        <taxon>Bdelloidea</taxon>
        <taxon>Adinetida</taxon>
        <taxon>Adinetidae</taxon>
        <taxon>Adineta</taxon>
    </lineage>
</organism>
<comment type="cofactor">
    <cofactor evidence="1">
        <name>Mn(2+)</name>
        <dbReference type="ChEBI" id="CHEBI:29035"/>
    </cofactor>
</comment>
<evidence type="ECO:0000313" key="21">
    <source>
        <dbReference type="Proteomes" id="UP000663828"/>
    </source>
</evidence>
<dbReference type="Gene3D" id="1.10.1410.10">
    <property type="match status" value="1"/>
</dbReference>
<feature type="compositionally biased region" description="Low complexity" evidence="15">
    <location>
        <begin position="480"/>
        <end position="495"/>
    </location>
</feature>
<evidence type="ECO:0000256" key="5">
    <source>
        <dbReference type="ARBA" id="ARBA00022679"/>
    </source>
</evidence>
<dbReference type="EMBL" id="CAJNOJ010000210">
    <property type="protein sequence ID" value="CAF1294220.1"/>
    <property type="molecule type" value="Genomic_DNA"/>
</dbReference>
<feature type="binding site" evidence="13">
    <location>
        <position position="267"/>
    </location>
    <ligand>
        <name>ATP</name>
        <dbReference type="ChEBI" id="CHEBI:30616"/>
    </ligand>
</feature>
<feature type="compositionally biased region" description="Polar residues" evidence="15">
    <location>
        <begin position="565"/>
        <end position="577"/>
    </location>
</feature>
<comment type="similarity">
    <text evidence="3 12">Belongs to the poly(A) polymerase family.</text>
</comment>
<dbReference type="Pfam" id="PF20750">
    <property type="entry name" value="PAP_NTPase"/>
    <property type="match status" value="1"/>
</dbReference>
<feature type="binding site" evidence="14">
    <location>
        <position position="145"/>
    </location>
    <ligand>
        <name>Mg(2+)</name>
        <dbReference type="ChEBI" id="CHEBI:18420"/>
        <label>1</label>
        <note>catalytic</note>
    </ligand>
</feature>
<dbReference type="SUPFAM" id="SSF81301">
    <property type="entry name" value="Nucleotidyltransferase"/>
    <property type="match status" value="1"/>
</dbReference>
<name>A0A815D7Y1_ADIRI</name>
<feature type="domain" description="Poly(A) polymerase central" evidence="17">
    <location>
        <begin position="249"/>
        <end position="392"/>
    </location>
</feature>
<feature type="binding site" evidence="13">
    <location>
        <begin position="143"/>
        <end position="145"/>
    </location>
    <ligand>
        <name>ATP</name>
        <dbReference type="ChEBI" id="CHEBI:30616"/>
    </ligand>
</feature>
<keyword evidence="9 14" id="KW-0460">Magnesium</keyword>
<dbReference type="FunFam" id="1.10.1410.10:FF:000001">
    <property type="entry name" value="Putative poly(A) polymerase gamma"/>
    <property type="match status" value="1"/>
</dbReference>
<feature type="binding site" evidence="13">
    <location>
        <position position="197"/>
    </location>
    <ligand>
        <name>ATP</name>
        <dbReference type="ChEBI" id="CHEBI:30616"/>
    </ligand>
</feature>
<feature type="region of interest" description="Disordered" evidence="15">
    <location>
        <begin position="1"/>
        <end position="48"/>
    </location>
</feature>
<feature type="binding site" evidence="14">
    <location>
        <position position="145"/>
    </location>
    <ligand>
        <name>Mg(2+)</name>
        <dbReference type="ChEBI" id="CHEBI:18420"/>
        <label>2</label>
        <note>catalytic</note>
    </ligand>
</feature>
<proteinExistence type="inferred from homology"/>
<evidence type="ECO:0000256" key="13">
    <source>
        <dbReference type="PIRSR" id="PIRSR018425-1"/>
    </source>
</evidence>
<feature type="compositionally biased region" description="Polar residues" evidence="15">
    <location>
        <begin position="467"/>
        <end position="479"/>
    </location>
</feature>
<dbReference type="InterPro" id="IPR048840">
    <property type="entry name" value="PolA_pol_NTPase"/>
</dbReference>
<dbReference type="InterPro" id="IPR011068">
    <property type="entry name" value="NuclTrfase_I-like_C"/>
</dbReference>
<evidence type="ECO:0000256" key="15">
    <source>
        <dbReference type="SAM" id="MobiDB-lite"/>
    </source>
</evidence>
<evidence type="ECO:0000256" key="14">
    <source>
        <dbReference type="PIRSR" id="PIRSR018425-2"/>
    </source>
</evidence>
<dbReference type="EMBL" id="CAJNOR010000314">
    <property type="protein sequence ID" value="CAF0877495.1"/>
    <property type="molecule type" value="Genomic_DNA"/>
</dbReference>
<evidence type="ECO:0000256" key="1">
    <source>
        <dbReference type="ARBA" id="ARBA00001936"/>
    </source>
</evidence>
<keyword evidence="10 12" id="KW-0539">Nucleus</keyword>
<evidence type="ECO:0000256" key="9">
    <source>
        <dbReference type="ARBA" id="ARBA00022842"/>
    </source>
</evidence>
<feature type="region of interest" description="Disordered" evidence="15">
    <location>
        <begin position="467"/>
        <end position="495"/>
    </location>
</feature>
<reference evidence="20" key="1">
    <citation type="submission" date="2021-02" db="EMBL/GenBank/DDBJ databases">
        <authorList>
            <person name="Nowell W R."/>
        </authorList>
    </citation>
    <scope>NUCLEOTIDE SEQUENCE</scope>
</reference>
<dbReference type="InterPro" id="IPR007012">
    <property type="entry name" value="PolA_pol_cen_dom"/>
</dbReference>
<comment type="cofactor">
    <cofactor evidence="14">
        <name>Mg(2+)</name>
        <dbReference type="ChEBI" id="CHEBI:18420"/>
    </cofactor>
    <text evidence="14">Binds 2 magnesium ions. Also active with manganese.</text>
</comment>
<evidence type="ECO:0000313" key="19">
    <source>
        <dbReference type="EMBL" id="CAF0877495.1"/>
    </source>
</evidence>
<feature type="binding site" evidence="13">
    <location>
        <begin position="276"/>
        <end position="277"/>
    </location>
    <ligand>
        <name>ATP</name>
        <dbReference type="ChEBI" id="CHEBI:30616"/>
    </ligand>
</feature>
<comment type="function">
    <text evidence="12">Polymerase that creates the 3'-poly(A) tail of mRNA's.</text>
</comment>
<evidence type="ECO:0000256" key="10">
    <source>
        <dbReference type="ARBA" id="ARBA00023242"/>
    </source>
</evidence>
<keyword evidence="6 14" id="KW-0479">Metal-binding</keyword>
<feature type="binding site" evidence="14">
    <location>
        <position position="197"/>
    </location>
    <ligand>
        <name>Mg(2+)</name>
        <dbReference type="ChEBI" id="CHEBI:18420"/>
        <label>2</label>
        <note>catalytic</note>
    </ligand>
</feature>
<dbReference type="Gene3D" id="3.30.70.590">
    <property type="entry name" value="Poly(A) polymerase predicted RNA binding domain"/>
    <property type="match status" value="1"/>
</dbReference>
<feature type="binding site" evidence="14">
    <location>
        <position position="143"/>
    </location>
    <ligand>
        <name>Mg(2+)</name>
        <dbReference type="ChEBI" id="CHEBI:18420"/>
        <label>1</label>
        <note>catalytic</note>
    </ligand>
</feature>
<dbReference type="AlphaFoldDB" id="A0A815D7Y1"/>
<dbReference type="PANTHER" id="PTHR10682">
    <property type="entry name" value="POLY A POLYMERASE"/>
    <property type="match status" value="1"/>
</dbReference>
<keyword evidence="21" id="KW-1185">Reference proteome</keyword>
<dbReference type="InterPro" id="IPR043519">
    <property type="entry name" value="NT_sf"/>
</dbReference>
<evidence type="ECO:0000259" key="18">
    <source>
        <dbReference type="Pfam" id="PF20750"/>
    </source>
</evidence>
<evidence type="ECO:0000256" key="11">
    <source>
        <dbReference type="ARBA" id="ARBA00048830"/>
    </source>
</evidence>
<evidence type="ECO:0000256" key="6">
    <source>
        <dbReference type="ARBA" id="ARBA00022723"/>
    </source>
</evidence>
<evidence type="ECO:0000256" key="2">
    <source>
        <dbReference type="ARBA" id="ARBA00004123"/>
    </source>
</evidence>
<gene>
    <name evidence="20" type="ORF">EDS130_LOCUS30256</name>
    <name evidence="19" type="ORF">XAT740_LOCUS6820</name>
</gene>
<keyword evidence="4 12" id="KW-0507">mRNA processing</keyword>
<keyword evidence="8 12" id="KW-0067">ATP-binding</keyword>
<dbReference type="OrthoDB" id="412748at2759"/>
<comment type="subcellular location">
    <subcellularLocation>
        <location evidence="2 12">Nucleus</location>
    </subcellularLocation>
</comment>
<evidence type="ECO:0000313" key="22">
    <source>
        <dbReference type="Proteomes" id="UP000663852"/>
    </source>
</evidence>
<evidence type="ECO:0000256" key="4">
    <source>
        <dbReference type="ARBA" id="ARBA00022664"/>
    </source>
</evidence>
<evidence type="ECO:0000256" key="3">
    <source>
        <dbReference type="ARBA" id="ARBA00010912"/>
    </source>
</evidence>
<evidence type="ECO:0000256" key="8">
    <source>
        <dbReference type="ARBA" id="ARBA00022840"/>
    </source>
</evidence>
<feature type="domain" description="Poly(A) polymerase RNA-binding" evidence="16">
    <location>
        <begin position="397"/>
        <end position="559"/>
    </location>
</feature>
<accession>A0A815D7Y1</accession>
<comment type="catalytic activity">
    <reaction evidence="11 12">
        <text>RNA(n) + ATP = RNA(n)-3'-adenine ribonucleotide + diphosphate</text>
        <dbReference type="Rhea" id="RHEA:11332"/>
        <dbReference type="Rhea" id="RHEA-COMP:14527"/>
        <dbReference type="Rhea" id="RHEA-COMP:17347"/>
        <dbReference type="ChEBI" id="CHEBI:30616"/>
        <dbReference type="ChEBI" id="CHEBI:33019"/>
        <dbReference type="ChEBI" id="CHEBI:140395"/>
        <dbReference type="ChEBI" id="CHEBI:173115"/>
        <dbReference type="EC" id="2.7.7.19"/>
    </reaction>
</comment>
<dbReference type="SUPFAM" id="SSF81631">
    <property type="entry name" value="PAP/OAS1 substrate-binding domain"/>
    <property type="match status" value="1"/>
</dbReference>
<evidence type="ECO:0000256" key="7">
    <source>
        <dbReference type="ARBA" id="ARBA00022741"/>
    </source>
</evidence>
<evidence type="ECO:0000259" key="16">
    <source>
        <dbReference type="Pfam" id="PF04926"/>
    </source>
</evidence>
<feature type="compositionally biased region" description="Low complexity" evidence="15">
    <location>
        <begin position="10"/>
        <end position="42"/>
    </location>
</feature>
<protein>
    <recommendedName>
        <fullName evidence="12">Poly(A) polymerase</fullName>
        <ecNumber evidence="12">2.7.7.19</ecNumber>
    </recommendedName>
</protein>
<sequence>MSAVVTVRQTTTTTTTTTTTMNTNNNNNNNNNINNTNNDNNNSQSSVRSYGITQPISTKSPDAFDHVQTQNLEDTLRSYDYFESSEELSHRVQVMAKLNVLVREWIRSVSLAKNVPTEIADNAGGRVHTFGSYRLGVHSKGGDIDTLLIAPRHIDRTDFFTSFVEFLRRQPEVRDLRGIEEAFVPVIKLTFDGIELDMLFSRLALTAIPDNLDLKDDKILHNLDQRCARSLNGCRVTDEILDLVPDRETFKSTLRAIKLWAKKNGLYSNALGFFGGVTWAMLVARICQLYPNAVASTLVHKFFLVYSHWEWPTPVLLKPVNDCQYGFPVWDPMTNASDRYHLMPIITPAYPQQNSTHNVTQSTQKIIVQEIKRSLEIVNDIMVSKAEWKQLFIGTPFFQRYKHFIILLLSAPDQNQFLEWNGLVESKIRFLIGNLERNAYIDIAHVSSDKYTPDESIVDQQILNKTQADNEPSNRTNGHSSPDSAQQSSSSPSNPSPVYSGMWVVGLQFKNVNKVQLDLTEEIRVFLSVVYRAAKCNMSRENLNLDARYIRRRDLHTVLPKHAGLTSNNSPRLSKTVSMDEKLEPNPQIKRAKLNSTSSDSGIVADSDVDAKVKRPKIEETAEPSENNRDTV</sequence>
<keyword evidence="5 12" id="KW-0808">Transferase</keyword>
<keyword evidence="7 12" id="KW-0547">Nucleotide-binding</keyword>
<feature type="domain" description="Poly(A) polymerase nucleotidyltransferase" evidence="18">
    <location>
        <begin position="51"/>
        <end position="244"/>
    </location>
</feature>
<dbReference type="PIRSF" id="PIRSF018425">
    <property type="entry name" value="PolyA_polymerase"/>
    <property type="match status" value="1"/>
</dbReference>
<dbReference type="EC" id="2.7.7.19" evidence="12"/>
<feature type="region of interest" description="Disordered" evidence="15">
    <location>
        <begin position="562"/>
        <end position="632"/>
    </location>
</feature>
<dbReference type="SUPFAM" id="SSF55003">
    <property type="entry name" value="PAP/Archaeal CCA-adding enzyme, C-terminal domain"/>
    <property type="match status" value="1"/>
</dbReference>
<dbReference type="FunFam" id="3.30.460.10:FF:000002">
    <property type="entry name" value="Poly(A) polymerase alpha, putative"/>
    <property type="match status" value="1"/>
</dbReference>
<dbReference type="GO" id="GO:1990817">
    <property type="term" value="F:poly(A) RNA polymerase activity"/>
    <property type="evidence" value="ECO:0007669"/>
    <property type="project" value="UniProtKB-UniRule"/>
</dbReference>
<dbReference type="Pfam" id="PF04926">
    <property type="entry name" value="PAP_RNA-bind"/>
    <property type="match status" value="1"/>
</dbReference>
<evidence type="ECO:0000256" key="12">
    <source>
        <dbReference type="PIRNR" id="PIRNR018425"/>
    </source>
</evidence>
<feature type="compositionally biased region" description="Basic and acidic residues" evidence="15">
    <location>
        <begin position="609"/>
        <end position="632"/>
    </location>
</feature>
<dbReference type="GO" id="GO:0046872">
    <property type="term" value="F:metal ion binding"/>
    <property type="evidence" value="ECO:0007669"/>
    <property type="project" value="UniProtKB-KW"/>
</dbReference>
<dbReference type="Proteomes" id="UP000663852">
    <property type="component" value="Unassembled WGS sequence"/>
</dbReference>
<dbReference type="GO" id="GO:0005524">
    <property type="term" value="F:ATP binding"/>
    <property type="evidence" value="ECO:0007669"/>
    <property type="project" value="UniProtKB-UniRule"/>
</dbReference>
<dbReference type="Pfam" id="PF04928">
    <property type="entry name" value="PAP_central"/>
    <property type="match status" value="1"/>
</dbReference>
<comment type="caution">
    <text evidence="20">The sequence shown here is derived from an EMBL/GenBank/DDBJ whole genome shotgun (WGS) entry which is preliminary data.</text>
</comment>
<dbReference type="CDD" id="cd05402">
    <property type="entry name" value="NT_PAP_TUTase"/>
    <property type="match status" value="1"/>
</dbReference>
<dbReference type="GO" id="GO:0003723">
    <property type="term" value="F:RNA binding"/>
    <property type="evidence" value="ECO:0007669"/>
    <property type="project" value="UniProtKB-UniRule"/>
</dbReference>
<evidence type="ECO:0000313" key="20">
    <source>
        <dbReference type="EMBL" id="CAF1294220.1"/>
    </source>
</evidence>
<dbReference type="InterPro" id="IPR014492">
    <property type="entry name" value="PolyA_polymerase"/>
</dbReference>
<dbReference type="PANTHER" id="PTHR10682:SF10">
    <property type="entry name" value="POLYNUCLEOTIDE ADENYLYLTRANSFERASE"/>
    <property type="match status" value="1"/>
</dbReference>
<dbReference type="GO" id="GO:0006397">
    <property type="term" value="P:mRNA processing"/>
    <property type="evidence" value="ECO:0007669"/>
    <property type="project" value="UniProtKB-KW"/>
</dbReference>
<feature type="binding site" evidence="14">
    <location>
        <position position="143"/>
    </location>
    <ligand>
        <name>Mg(2+)</name>
        <dbReference type="ChEBI" id="CHEBI:18420"/>
        <label>2</label>
        <note>catalytic</note>
    </ligand>
</feature>